<dbReference type="PANTHER" id="PTHR12993:SF11">
    <property type="entry name" value="N-ACETYLGLUCOSAMINYL-PHOSPHATIDYLINOSITOL DE-N-ACETYLASE"/>
    <property type="match status" value="1"/>
</dbReference>
<evidence type="ECO:0000313" key="2">
    <source>
        <dbReference type="Proteomes" id="UP001218423"/>
    </source>
</evidence>
<gene>
    <name evidence="1" type="ORF">P5S46_07145</name>
</gene>
<sequence length="226" mass="25789">MKYNKKIILVISAHPDDETIGCGGTIAKHINQGDIVYALSFTNGIGARVNNVDDENLSKERKQASDLAARTIGFTWIGRGQFPDNMLDTVPLLELARYIEEVKKYISPDIIYTHSSADLNIDHRRVHEATLVAFRAQPNESWQEIRAYEIASSTEWGVRAFNPNLFVNIDKFMHKKIEALNCYWMEMRDIPHPRSISSIENINRVRGSQAGFNYSEAFEIIKSRSQ</sequence>
<dbReference type="InterPro" id="IPR024078">
    <property type="entry name" value="LmbE-like_dom_sf"/>
</dbReference>
<dbReference type="Pfam" id="PF02585">
    <property type="entry name" value="PIG-L"/>
    <property type="match status" value="1"/>
</dbReference>
<accession>A0AAJ5ZB77</accession>
<evidence type="ECO:0000313" key="1">
    <source>
        <dbReference type="EMBL" id="WFF99344.1"/>
    </source>
</evidence>
<dbReference type="SUPFAM" id="SSF102588">
    <property type="entry name" value="LmbE-like"/>
    <property type="match status" value="1"/>
</dbReference>
<dbReference type="GO" id="GO:0016811">
    <property type="term" value="F:hydrolase activity, acting on carbon-nitrogen (but not peptide) bonds, in linear amides"/>
    <property type="evidence" value="ECO:0007669"/>
    <property type="project" value="TreeGrafter"/>
</dbReference>
<dbReference type="PANTHER" id="PTHR12993">
    <property type="entry name" value="N-ACETYLGLUCOSAMINYL-PHOSPHATIDYLINOSITOL DE-N-ACETYLASE-RELATED"/>
    <property type="match status" value="1"/>
</dbReference>
<protein>
    <submittedName>
        <fullName evidence="1">PIG-L family deacetylase</fullName>
        <ecNumber evidence="1">3.5.1.-</ecNumber>
    </submittedName>
</protein>
<dbReference type="Gene3D" id="3.40.50.10320">
    <property type="entry name" value="LmbE-like"/>
    <property type="match status" value="1"/>
</dbReference>
<dbReference type="Proteomes" id="UP001218423">
    <property type="component" value="Chromosome"/>
</dbReference>
<reference evidence="1" key="1">
    <citation type="submission" date="2023-03" db="EMBL/GenBank/DDBJ databases">
        <title>Aeromonas caviae strain AC1520.</title>
        <authorList>
            <person name="Xie T."/>
            <person name="Zhang Q."/>
            <person name="Deng J."/>
            <person name="Li X."/>
        </authorList>
    </citation>
    <scope>NUCLEOTIDE SEQUENCE</scope>
    <source>
        <strain evidence="1">AC1520</strain>
    </source>
</reference>
<proteinExistence type="predicted"/>
<dbReference type="RefSeq" id="WP_139389815.1">
    <property type="nucleotide sequence ID" value="NZ_CP120942.1"/>
</dbReference>
<dbReference type="AlphaFoldDB" id="A0AAJ5ZB77"/>
<dbReference type="EMBL" id="CP120942">
    <property type="protein sequence ID" value="WFF99344.1"/>
    <property type="molecule type" value="Genomic_DNA"/>
</dbReference>
<keyword evidence="1" id="KW-0378">Hydrolase</keyword>
<organism evidence="1 2">
    <name type="scientific">Aeromonas caviae</name>
    <name type="common">Aeromonas punctata</name>
    <dbReference type="NCBI Taxonomy" id="648"/>
    <lineage>
        <taxon>Bacteria</taxon>
        <taxon>Pseudomonadati</taxon>
        <taxon>Pseudomonadota</taxon>
        <taxon>Gammaproteobacteria</taxon>
        <taxon>Aeromonadales</taxon>
        <taxon>Aeromonadaceae</taxon>
        <taxon>Aeromonas</taxon>
    </lineage>
</organism>
<dbReference type="EC" id="3.5.1.-" evidence="1"/>
<name>A0AAJ5ZB77_AERCA</name>
<dbReference type="InterPro" id="IPR003737">
    <property type="entry name" value="GlcNAc_PI_deacetylase-related"/>
</dbReference>